<evidence type="ECO:0000256" key="2">
    <source>
        <dbReference type="ARBA" id="ARBA00007331"/>
    </source>
</evidence>
<dbReference type="PANTHER" id="PTHR13031:SF0">
    <property type="entry name" value="RIBONUCLEASE P PROTEIN SUBUNIT P30"/>
    <property type="match status" value="1"/>
</dbReference>
<keyword evidence="5" id="KW-1185">Reference proteome</keyword>
<dbReference type="AlphaFoldDB" id="A0A1Y1JP38"/>
<evidence type="ECO:0000313" key="5">
    <source>
        <dbReference type="Proteomes" id="UP000195521"/>
    </source>
</evidence>
<dbReference type="GO" id="GO:0008033">
    <property type="term" value="P:tRNA processing"/>
    <property type="evidence" value="ECO:0007669"/>
    <property type="project" value="UniProtKB-KW"/>
</dbReference>
<comment type="caution">
    <text evidence="4">The sequence shown here is derived from an EMBL/GenBank/DDBJ whole genome shotgun (WGS) entry which is preliminary data.</text>
</comment>
<dbReference type="GO" id="GO:0003723">
    <property type="term" value="F:RNA binding"/>
    <property type="evidence" value="ECO:0007669"/>
    <property type="project" value="TreeGrafter"/>
</dbReference>
<dbReference type="PANTHER" id="PTHR13031">
    <property type="entry name" value="RIBONUCLEASE P SUBUNIT P30"/>
    <property type="match status" value="1"/>
</dbReference>
<evidence type="ECO:0000313" key="4">
    <source>
        <dbReference type="EMBL" id="GAW81814.1"/>
    </source>
</evidence>
<dbReference type="Gene3D" id="3.20.20.140">
    <property type="entry name" value="Metal-dependent hydrolases"/>
    <property type="match status" value="1"/>
</dbReference>
<accession>A0A1Y1JP38</accession>
<dbReference type="GeneID" id="39748544"/>
<dbReference type="InterPro" id="IPR016195">
    <property type="entry name" value="Pol/histidinol_Pase-like"/>
</dbReference>
<organism evidence="4 5">
    <name type="scientific">Plasmodium gonderi</name>
    <dbReference type="NCBI Taxonomy" id="77519"/>
    <lineage>
        <taxon>Eukaryota</taxon>
        <taxon>Sar</taxon>
        <taxon>Alveolata</taxon>
        <taxon>Apicomplexa</taxon>
        <taxon>Aconoidasida</taxon>
        <taxon>Haemosporida</taxon>
        <taxon>Plasmodiidae</taxon>
        <taxon>Plasmodium</taxon>
        <taxon>Plasmodium (Plasmodium)</taxon>
    </lineage>
</organism>
<evidence type="ECO:0000256" key="3">
    <source>
        <dbReference type="ARBA" id="ARBA00022694"/>
    </source>
</evidence>
<name>A0A1Y1JP38_PLAGO</name>
<protein>
    <submittedName>
        <fullName evidence="4">Uncharacterized protein</fullName>
    </submittedName>
</protein>
<gene>
    <name evidence="4" type="ORF">PGO_112660</name>
</gene>
<dbReference type="Pfam" id="PF01876">
    <property type="entry name" value="RNase_P_p30"/>
    <property type="match status" value="1"/>
</dbReference>
<dbReference type="RefSeq" id="XP_028544403.1">
    <property type="nucleotide sequence ID" value="XM_028688602.1"/>
</dbReference>
<comment type="similarity">
    <text evidence="2">Belongs to the eukaryotic/archaeal RNase P protein component 3 family.</text>
</comment>
<reference evidence="5" key="1">
    <citation type="submission" date="2017-04" db="EMBL/GenBank/DDBJ databases">
        <title>Plasmodium gonderi genome.</title>
        <authorList>
            <person name="Arisue N."/>
            <person name="Honma H."/>
            <person name="Kawai S."/>
            <person name="Tougan T."/>
            <person name="Tanabe K."/>
            <person name="Horii T."/>
        </authorList>
    </citation>
    <scope>NUCLEOTIDE SEQUENCE [LARGE SCALE GENOMIC DNA]</scope>
    <source>
        <strain evidence="5">ATCC 30045</strain>
    </source>
</reference>
<dbReference type="GO" id="GO:0005655">
    <property type="term" value="C:nucleolar ribonuclease P complex"/>
    <property type="evidence" value="ECO:0007669"/>
    <property type="project" value="TreeGrafter"/>
</dbReference>
<proteinExistence type="inferred from homology"/>
<dbReference type="OMA" id="DCDIIFF"/>
<evidence type="ECO:0000256" key="1">
    <source>
        <dbReference type="ARBA" id="ARBA00004123"/>
    </source>
</evidence>
<dbReference type="Proteomes" id="UP000195521">
    <property type="component" value="Unassembled WGS sequence"/>
</dbReference>
<dbReference type="InterPro" id="IPR002738">
    <property type="entry name" value="RNase_P_p30"/>
</dbReference>
<dbReference type="EMBL" id="BDQF01000012">
    <property type="protein sequence ID" value="GAW81814.1"/>
    <property type="molecule type" value="Genomic_DNA"/>
</dbReference>
<dbReference type="OrthoDB" id="17948at2759"/>
<sequence length="332" mass="38285">MYVDLHLKYSSKKNVKALISKALNVGFSITAIGVQYEADNRKVYCESFKLVNCLTYNKDVGVDQKIKSSSGNYFIDQLNNEEEIREQLVQISSNLEGNYILVNRCNTLSLKYMCDDFILRDKNQVSTKEELNKLNEYLMNAITIRNSNLSMFLSENTNNYVLKRLNIKYEDAVRIDNYNKFIKNNDFDLVAIEINTVEEINYIATKLDCDIIFFNMKKSFVQLKKSDIQTALDRGIFFEISSITSTNEDFQYYPTALNINSIFSTIPFNKIIVSSGAFKESEVIEPLNLLRLFFNFNKFSYKDLIGSITTVPLTCIQRASVRKSSNTAVFHK</sequence>
<keyword evidence="3" id="KW-0819">tRNA processing</keyword>
<comment type="subcellular location">
    <subcellularLocation>
        <location evidence="1">Nucleus</location>
    </subcellularLocation>
</comment>
<dbReference type="SUPFAM" id="SSF89550">
    <property type="entry name" value="PHP domain-like"/>
    <property type="match status" value="1"/>
</dbReference>